<name>A0AAD7Y781_MYTSE</name>
<evidence type="ECO:0000256" key="5">
    <source>
        <dbReference type="ARBA" id="ARBA00022777"/>
    </source>
</evidence>
<gene>
    <name evidence="6" type="ORF">PYW07_010997</name>
</gene>
<dbReference type="AlphaFoldDB" id="A0AAD7Y781"/>
<evidence type="ECO:0000256" key="1">
    <source>
        <dbReference type="ARBA" id="ARBA00004496"/>
    </source>
</evidence>
<comment type="subcellular location">
    <subcellularLocation>
        <location evidence="1">Cytoplasm</location>
    </subcellularLocation>
</comment>
<dbReference type="GO" id="GO:0004674">
    <property type="term" value="F:protein serine/threonine kinase activity"/>
    <property type="evidence" value="ECO:0007669"/>
    <property type="project" value="UniProtKB-KW"/>
</dbReference>
<dbReference type="GO" id="GO:0044344">
    <property type="term" value="P:cellular response to fibroblast growth factor stimulus"/>
    <property type="evidence" value="ECO:0007669"/>
    <property type="project" value="TreeGrafter"/>
</dbReference>
<dbReference type="PANTHER" id="PTHR46392:SF1">
    <property type="entry name" value="DUAL SERINE_THREONINE AND TYROSINE PROTEIN KINASE"/>
    <property type="match status" value="1"/>
</dbReference>
<evidence type="ECO:0000313" key="6">
    <source>
        <dbReference type="EMBL" id="KAJ8705170.1"/>
    </source>
</evidence>
<keyword evidence="5" id="KW-0418">Kinase</keyword>
<comment type="caution">
    <text evidence="6">The sequence shown here is derived from an EMBL/GenBank/DDBJ whole genome shotgun (WGS) entry which is preliminary data.</text>
</comment>
<reference evidence="6" key="1">
    <citation type="submission" date="2023-03" db="EMBL/GenBank/DDBJ databases">
        <title>Chromosome-level genomes of two armyworms, Mythimna separata and Mythimna loreyi, provide insights into the biosynthesis and reception of sex pheromones.</title>
        <authorList>
            <person name="Zhao H."/>
        </authorList>
    </citation>
    <scope>NUCLEOTIDE SEQUENCE</scope>
    <source>
        <strain evidence="6">BeijingLab</strain>
        <tissue evidence="6">Pupa</tissue>
    </source>
</reference>
<evidence type="ECO:0000256" key="3">
    <source>
        <dbReference type="ARBA" id="ARBA00022527"/>
    </source>
</evidence>
<keyword evidence="2" id="KW-0963">Cytoplasm</keyword>
<keyword evidence="7" id="KW-1185">Reference proteome</keyword>
<dbReference type="GO" id="GO:0045743">
    <property type="term" value="P:positive regulation of fibroblast growth factor receptor signaling pathway"/>
    <property type="evidence" value="ECO:0007669"/>
    <property type="project" value="TreeGrafter"/>
</dbReference>
<evidence type="ECO:0000313" key="7">
    <source>
        <dbReference type="Proteomes" id="UP001231518"/>
    </source>
</evidence>
<keyword evidence="4" id="KW-0808">Transferase</keyword>
<evidence type="ECO:0000256" key="4">
    <source>
        <dbReference type="ARBA" id="ARBA00022679"/>
    </source>
</evidence>
<sequence>MARELQVVPKKIQYVARQEQQLYETINEKFSEGDKKRELLKIMQEVLEEMRAEVNHMDWSVDDLPWHQDPRFIVSNSIFYSSSRSRSSPDALSLRVRGADLPSDGEEAVSYDSYNFDDYEIIRTNDESFAESYGKVKSPQPPDEDSPQFNNIRVENESEMFSLSTARGSWHSQLHSSGSATTCTNSVNISIKQASLDVQQTVFAKLSQKISLKLAKFVDCLKDTYFGTLQRCLESLESSCRQELGGRPASEAMRQLLSVARQVDLSPCATFPVLSSLLESLRRLLHKVPGVVVPPGAGRAAGQRGHAPAAVGGAPGGPVALRHLPGAQLSAGVAEEAAAQVSPHPCQVLESLESSCRQELGGRPASEAMRQLLSVARQVDLSPCATFPVLSSLLESLRRLLHK</sequence>
<dbReference type="Proteomes" id="UP001231518">
    <property type="component" value="Chromosome 27"/>
</dbReference>
<dbReference type="GO" id="GO:0005737">
    <property type="term" value="C:cytoplasm"/>
    <property type="evidence" value="ECO:0007669"/>
    <property type="project" value="UniProtKB-SubCell"/>
</dbReference>
<dbReference type="PANTHER" id="PTHR46392">
    <property type="entry name" value="DUAL SERINE/THREONINE AND TYROSINE PROTEIN KINASE"/>
    <property type="match status" value="1"/>
</dbReference>
<evidence type="ECO:0000256" key="2">
    <source>
        <dbReference type="ARBA" id="ARBA00022490"/>
    </source>
</evidence>
<dbReference type="GO" id="GO:0070374">
    <property type="term" value="P:positive regulation of ERK1 and ERK2 cascade"/>
    <property type="evidence" value="ECO:0007669"/>
    <property type="project" value="TreeGrafter"/>
</dbReference>
<dbReference type="EMBL" id="JARGEI010000030">
    <property type="protein sequence ID" value="KAJ8705170.1"/>
    <property type="molecule type" value="Genomic_DNA"/>
</dbReference>
<organism evidence="6 7">
    <name type="scientific">Mythimna separata</name>
    <name type="common">Oriental armyworm</name>
    <name type="synonym">Pseudaletia separata</name>
    <dbReference type="NCBI Taxonomy" id="271217"/>
    <lineage>
        <taxon>Eukaryota</taxon>
        <taxon>Metazoa</taxon>
        <taxon>Ecdysozoa</taxon>
        <taxon>Arthropoda</taxon>
        <taxon>Hexapoda</taxon>
        <taxon>Insecta</taxon>
        <taxon>Pterygota</taxon>
        <taxon>Neoptera</taxon>
        <taxon>Endopterygota</taxon>
        <taxon>Lepidoptera</taxon>
        <taxon>Glossata</taxon>
        <taxon>Ditrysia</taxon>
        <taxon>Noctuoidea</taxon>
        <taxon>Noctuidae</taxon>
        <taxon>Noctuinae</taxon>
        <taxon>Hadenini</taxon>
        <taxon>Mythimna</taxon>
    </lineage>
</organism>
<keyword evidence="3" id="KW-0723">Serine/threonine-protein kinase</keyword>
<accession>A0AAD7Y781</accession>
<dbReference type="InterPro" id="IPR051302">
    <property type="entry name" value="Dual_SerThr-Tyr_Kinase"/>
</dbReference>
<proteinExistence type="predicted"/>
<protein>
    <submittedName>
        <fullName evidence="6">Uncharacterized protein</fullName>
    </submittedName>
</protein>
<dbReference type="GO" id="GO:0043066">
    <property type="term" value="P:negative regulation of apoptotic process"/>
    <property type="evidence" value="ECO:0007669"/>
    <property type="project" value="TreeGrafter"/>
</dbReference>